<accession>A0A7W6Q7R4</accession>
<dbReference type="InterPro" id="IPR036291">
    <property type="entry name" value="NAD(P)-bd_dom_sf"/>
</dbReference>
<evidence type="ECO:0000256" key="4">
    <source>
        <dbReference type="RuleBase" id="RU003369"/>
    </source>
</evidence>
<dbReference type="SUPFAM" id="SSF56327">
    <property type="entry name" value="LDH C-terminal domain-like"/>
    <property type="match status" value="1"/>
</dbReference>
<proteinExistence type="inferred from homology"/>
<dbReference type="RefSeq" id="WP_081780736.1">
    <property type="nucleotide sequence ID" value="NZ_JACIFU010000008.1"/>
</dbReference>
<comment type="function">
    <text evidence="1">Catalyzes the reversible oxidation of malate to oxaloacetate.</text>
</comment>
<dbReference type="GO" id="GO:0030060">
    <property type="term" value="F:L-malate dehydrogenase (NAD+) activity"/>
    <property type="evidence" value="ECO:0007669"/>
    <property type="project" value="UniProtKB-EC"/>
</dbReference>
<dbReference type="InterPro" id="IPR022383">
    <property type="entry name" value="Lactate/malate_DH_C"/>
</dbReference>
<evidence type="ECO:0000256" key="3">
    <source>
        <dbReference type="ARBA" id="ARBA00023027"/>
    </source>
</evidence>
<reference evidence="7 8" key="1">
    <citation type="submission" date="2020-08" db="EMBL/GenBank/DDBJ databases">
        <title>Genomic Encyclopedia of Type Strains, Phase IV (KMG-IV): sequencing the most valuable type-strain genomes for metagenomic binning, comparative biology and taxonomic classification.</title>
        <authorList>
            <person name="Goeker M."/>
        </authorList>
    </citation>
    <scope>NUCLEOTIDE SEQUENCE [LARGE SCALE GENOMIC DNA]</scope>
    <source>
        <strain evidence="7 8">DSM 101015</strain>
    </source>
</reference>
<keyword evidence="3" id="KW-0520">NAD</keyword>
<sequence length="393" mass="41119">MTQGRVIGTDTVEDARQRGRLIVEVMPGDIVTALARESAERLGLKLVDGPVEMPAPVRTDGATSMRRTLYRRAPKWQAPSRSPRKARRLGKLALIGAGGVGGNIAHLTSRADMAEEIVLIDIAPGMAAATALDLNHTSGITGAAGRCIGGETLDLVSGAEVIVVTAGRARSPGMTRADLIDVNARVIRQAGEAIRSEAPNAVVIVVTNPLDEMTTEMLRVTGFPRERVLGMAGTLDSSRFRNALAMMAGVSPADVDAITLGSHGEEMAPIPSRATIKGRPLNVFLSEEQVKACVKDAITGGGQVVALKKSGSATIAPAHATIELIDHMRGARTGPVPVSVMLNGEYGIDDVVLGVPAHLGQGGMIKIEELRLTEAETAALHTAADAIRTRLAT</sequence>
<dbReference type="InterPro" id="IPR015955">
    <property type="entry name" value="Lactate_DH/Glyco_Ohase_4_C"/>
</dbReference>
<dbReference type="PANTHER" id="PTHR43128:SF16">
    <property type="entry name" value="L-LACTATE DEHYDROGENASE"/>
    <property type="match status" value="1"/>
</dbReference>
<dbReference type="Gene3D" id="3.90.110.10">
    <property type="entry name" value="Lactate dehydrogenase/glycoside hydrolase, family 4, C-terminal"/>
    <property type="match status" value="1"/>
</dbReference>
<dbReference type="Gene3D" id="3.40.50.720">
    <property type="entry name" value="NAD(P)-binding Rossmann-like Domain"/>
    <property type="match status" value="1"/>
</dbReference>
<gene>
    <name evidence="7" type="ORF">GGR93_003945</name>
</gene>
<dbReference type="PANTHER" id="PTHR43128">
    <property type="entry name" value="L-2-HYDROXYCARBOXYLATE DEHYDROGENASE (NAD(P)(+))"/>
    <property type="match status" value="1"/>
</dbReference>
<dbReference type="NCBIfam" id="NF004863">
    <property type="entry name" value="PRK06223.1"/>
    <property type="match status" value="1"/>
</dbReference>
<evidence type="ECO:0000313" key="7">
    <source>
        <dbReference type="EMBL" id="MBB4176137.1"/>
    </source>
</evidence>
<comment type="caution">
    <text evidence="7">The sequence shown here is derived from an EMBL/GenBank/DDBJ whole genome shotgun (WGS) entry which is preliminary data.</text>
</comment>
<dbReference type="EMBL" id="JACIFU010000008">
    <property type="protein sequence ID" value="MBB4176137.1"/>
    <property type="molecule type" value="Genomic_DNA"/>
</dbReference>
<comment type="similarity">
    <text evidence="4">Belongs to the LDH/MDH superfamily.</text>
</comment>
<dbReference type="PRINTS" id="PR00086">
    <property type="entry name" value="LLDHDRGNASE"/>
</dbReference>
<evidence type="ECO:0000259" key="5">
    <source>
        <dbReference type="Pfam" id="PF00056"/>
    </source>
</evidence>
<evidence type="ECO:0000313" key="8">
    <source>
        <dbReference type="Proteomes" id="UP000565745"/>
    </source>
</evidence>
<evidence type="ECO:0000259" key="6">
    <source>
        <dbReference type="Pfam" id="PF02866"/>
    </source>
</evidence>
<dbReference type="EC" id="1.1.1.37" evidence="7"/>
<dbReference type="InterPro" id="IPR001557">
    <property type="entry name" value="L-lactate/malate_DH"/>
</dbReference>
<protein>
    <submittedName>
        <fullName evidence="7">Malate dehydrogenase</fullName>
        <ecNumber evidence="7">1.1.1.37</ecNumber>
    </submittedName>
</protein>
<dbReference type="GO" id="GO:0006089">
    <property type="term" value="P:lactate metabolic process"/>
    <property type="evidence" value="ECO:0007669"/>
    <property type="project" value="TreeGrafter"/>
</dbReference>
<dbReference type="AlphaFoldDB" id="A0A7W6Q7R4"/>
<dbReference type="Pfam" id="PF02866">
    <property type="entry name" value="Ldh_1_C"/>
    <property type="match status" value="1"/>
</dbReference>
<evidence type="ECO:0000256" key="2">
    <source>
        <dbReference type="ARBA" id="ARBA00023002"/>
    </source>
</evidence>
<dbReference type="SUPFAM" id="SSF51735">
    <property type="entry name" value="NAD(P)-binding Rossmann-fold domains"/>
    <property type="match status" value="1"/>
</dbReference>
<feature type="domain" description="Lactate/malate dehydrogenase N-terminal" evidence="5">
    <location>
        <begin position="91"/>
        <end position="230"/>
    </location>
</feature>
<organism evidence="7 8">
    <name type="scientific">Sulfitobacter noctilucicola</name>
    <dbReference type="NCBI Taxonomy" id="1342301"/>
    <lineage>
        <taxon>Bacteria</taxon>
        <taxon>Pseudomonadati</taxon>
        <taxon>Pseudomonadota</taxon>
        <taxon>Alphaproteobacteria</taxon>
        <taxon>Rhodobacterales</taxon>
        <taxon>Roseobacteraceae</taxon>
        <taxon>Sulfitobacter</taxon>
    </lineage>
</organism>
<name>A0A7W6Q7R4_9RHOB</name>
<keyword evidence="8" id="KW-1185">Reference proteome</keyword>
<keyword evidence="2 4" id="KW-0560">Oxidoreductase</keyword>
<evidence type="ECO:0000256" key="1">
    <source>
        <dbReference type="ARBA" id="ARBA00003966"/>
    </source>
</evidence>
<dbReference type="Pfam" id="PF00056">
    <property type="entry name" value="Ldh_1_N"/>
    <property type="match status" value="1"/>
</dbReference>
<dbReference type="Proteomes" id="UP000565745">
    <property type="component" value="Unassembled WGS sequence"/>
</dbReference>
<dbReference type="GO" id="GO:0004459">
    <property type="term" value="F:L-lactate dehydrogenase (NAD+) activity"/>
    <property type="evidence" value="ECO:0007669"/>
    <property type="project" value="TreeGrafter"/>
</dbReference>
<dbReference type="OrthoDB" id="9802969at2"/>
<dbReference type="InterPro" id="IPR001236">
    <property type="entry name" value="Lactate/malate_DH_N"/>
</dbReference>
<feature type="domain" description="Lactate/malate dehydrogenase C-terminal" evidence="6">
    <location>
        <begin position="234"/>
        <end position="389"/>
    </location>
</feature>